<evidence type="ECO:0000259" key="1">
    <source>
        <dbReference type="PROSITE" id="PS50965"/>
    </source>
</evidence>
<evidence type="ECO:0000313" key="2">
    <source>
        <dbReference type="EMBL" id="OIJ19135.1"/>
    </source>
</evidence>
<dbReference type="Proteomes" id="UP000180057">
    <property type="component" value="Unassembled WGS sequence"/>
</dbReference>
<dbReference type="OrthoDB" id="2880750at2"/>
<dbReference type="AlphaFoldDB" id="A0A1S2M664"/>
<evidence type="ECO:0000313" key="3">
    <source>
        <dbReference type="Proteomes" id="UP000180057"/>
    </source>
</evidence>
<name>A0A1S2M664_9BACI</name>
<gene>
    <name evidence="2" type="ORF">BKP45_14290</name>
</gene>
<dbReference type="InterPro" id="IPR011528">
    <property type="entry name" value="NERD"/>
</dbReference>
<dbReference type="PROSITE" id="PS50965">
    <property type="entry name" value="NERD"/>
    <property type="match status" value="1"/>
</dbReference>
<dbReference type="RefSeq" id="WP_071390373.1">
    <property type="nucleotide sequence ID" value="NZ_MLQS01000021.1"/>
</dbReference>
<dbReference type="Pfam" id="PF08378">
    <property type="entry name" value="NERD"/>
    <property type="match status" value="1"/>
</dbReference>
<accession>A0A1S2M664</accession>
<organism evidence="2 3">
    <name type="scientific">Anaerobacillus alkalidiazotrophicus</name>
    <dbReference type="NCBI Taxonomy" id="472963"/>
    <lineage>
        <taxon>Bacteria</taxon>
        <taxon>Bacillati</taxon>
        <taxon>Bacillota</taxon>
        <taxon>Bacilli</taxon>
        <taxon>Bacillales</taxon>
        <taxon>Bacillaceae</taxon>
        <taxon>Anaerobacillus</taxon>
    </lineage>
</organism>
<protein>
    <recommendedName>
        <fullName evidence="1">NERD domain-containing protein</fullName>
    </recommendedName>
</protein>
<sequence>MNFLTNNTNIQIDSLIISPVKIYLLDVKNYEGNYYIESDRWYSMPKSESKNPLLQLKRTETQLQRLLEDLRINLSVESYVVFVNPEFHLYQAPIDEPIIFPTQLNRFCNKLNLNTSKMKVNHSNLAEKLLSIHLSESPYKRIPDYNYDE</sequence>
<reference evidence="2 3" key="1">
    <citation type="submission" date="2016-10" db="EMBL/GenBank/DDBJ databases">
        <title>Draft genome sequences of four alkaliphilic bacteria belonging to the Anaerobacillus genus.</title>
        <authorList>
            <person name="Bassil N.M."/>
            <person name="Lloyd J.R."/>
        </authorList>
    </citation>
    <scope>NUCLEOTIDE SEQUENCE [LARGE SCALE GENOMIC DNA]</scope>
    <source>
        <strain evidence="2 3">DSM 22531</strain>
    </source>
</reference>
<dbReference type="STRING" id="472963.BKP45_14290"/>
<dbReference type="EMBL" id="MLQS01000021">
    <property type="protein sequence ID" value="OIJ19135.1"/>
    <property type="molecule type" value="Genomic_DNA"/>
</dbReference>
<feature type="domain" description="NERD" evidence="1">
    <location>
        <begin position="1"/>
        <end position="86"/>
    </location>
</feature>
<keyword evidence="3" id="KW-1185">Reference proteome</keyword>
<proteinExistence type="predicted"/>
<comment type="caution">
    <text evidence="2">The sequence shown here is derived from an EMBL/GenBank/DDBJ whole genome shotgun (WGS) entry which is preliminary data.</text>
</comment>